<dbReference type="RefSeq" id="WP_382316278.1">
    <property type="nucleotide sequence ID" value="NZ_JBHUFD010000008.1"/>
</dbReference>
<dbReference type="SUPFAM" id="SSF88659">
    <property type="entry name" value="Sigma3 and sigma4 domains of RNA polymerase sigma factors"/>
    <property type="match status" value="1"/>
</dbReference>
<dbReference type="NCBIfam" id="TIGR02937">
    <property type="entry name" value="sigma70-ECF"/>
    <property type="match status" value="1"/>
</dbReference>
<reference evidence="10" key="1">
    <citation type="journal article" date="2019" name="Int. J. Syst. Evol. Microbiol.">
        <title>The Global Catalogue of Microorganisms (GCM) 10K type strain sequencing project: providing services to taxonomists for standard genome sequencing and annotation.</title>
        <authorList>
            <consortium name="The Broad Institute Genomics Platform"/>
            <consortium name="The Broad Institute Genome Sequencing Center for Infectious Disease"/>
            <person name="Wu L."/>
            <person name="Ma J."/>
        </authorList>
    </citation>
    <scope>NUCLEOTIDE SEQUENCE [LARGE SCALE GENOMIC DNA]</scope>
    <source>
        <strain evidence="10">CGMCC 1.15795</strain>
    </source>
</reference>
<dbReference type="SUPFAM" id="SSF88946">
    <property type="entry name" value="Sigma2 domain of RNA polymerase sigma factors"/>
    <property type="match status" value="1"/>
</dbReference>
<feature type="domain" description="RNA polymerase sigma-70 region 2" evidence="7">
    <location>
        <begin position="28"/>
        <end position="95"/>
    </location>
</feature>
<dbReference type="InterPro" id="IPR014284">
    <property type="entry name" value="RNA_pol_sigma-70_dom"/>
</dbReference>
<dbReference type="InterPro" id="IPR039425">
    <property type="entry name" value="RNA_pol_sigma-70-like"/>
</dbReference>
<evidence type="ECO:0000259" key="8">
    <source>
        <dbReference type="Pfam" id="PF08281"/>
    </source>
</evidence>
<comment type="similarity">
    <text evidence="1 6">Belongs to the sigma-70 factor family. ECF subfamily.</text>
</comment>
<evidence type="ECO:0000256" key="3">
    <source>
        <dbReference type="ARBA" id="ARBA00023082"/>
    </source>
</evidence>
<comment type="caution">
    <text evidence="9">The sequence shown here is derived from an EMBL/GenBank/DDBJ whole genome shotgun (WGS) entry which is preliminary data.</text>
</comment>
<keyword evidence="4 6" id="KW-0238">DNA-binding</keyword>
<dbReference type="Pfam" id="PF08281">
    <property type="entry name" value="Sigma70_r4_2"/>
    <property type="match status" value="1"/>
</dbReference>
<dbReference type="Proteomes" id="UP001597197">
    <property type="component" value="Unassembled WGS sequence"/>
</dbReference>
<evidence type="ECO:0000256" key="6">
    <source>
        <dbReference type="RuleBase" id="RU000716"/>
    </source>
</evidence>
<dbReference type="InterPro" id="IPR007627">
    <property type="entry name" value="RNA_pol_sigma70_r2"/>
</dbReference>
<dbReference type="Gene3D" id="1.10.10.10">
    <property type="entry name" value="Winged helix-like DNA-binding domain superfamily/Winged helix DNA-binding domain"/>
    <property type="match status" value="1"/>
</dbReference>
<keyword evidence="3 6" id="KW-0731">Sigma factor</keyword>
<dbReference type="PANTHER" id="PTHR43133">
    <property type="entry name" value="RNA POLYMERASE ECF-TYPE SIGMA FACTO"/>
    <property type="match status" value="1"/>
</dbReference>
<evidence type="ECO:0000256" key="1">
    <source>
        <dbReference type="ARBA" id="ARBA00010641"/>
    </source>
</evidence>
<evidence type="ECO:0000313" key="10">
    <source>
        <dbReference type="Proteomes" id="UP001597197"/>
    </source>
</evidence>
<evidence type="ECO:0000259" key="7">
    <source>
        <dbReference type="Pfam" id="PF04542"/>
    </source>
</evidence>
<evidence type="ECO:0000313" key="9">
    <source>
        <dbReference type="EMBL" id="MFD1874456.1"/>
    </source>
</evidence>
<dbReference type="PROSITE" id="PS01063">
    <property type="entry name" value="SIGMA70_ECF"/>
    <property type="match status" value="1"/>
</dbReference>
<keyword evidence="10" id="KW-1185">Reference proteome</keyword>
<accession>A0ABW4QXV8</accession>
<evidence type="ECO:0000256" key="5">
    <source>
        <dbReference type="ARBA" id="ARBA00023163"/>
    </source>
</evidence>
<evidence type="ECO:0000256" key="4">
    <source>
        <dbReference type="ARBA" id="ARBA00023125"/>
    </source>
</evidence>
<dbReference type="EMBL" id="JBHUFD010000008">
    <property type="protein sequence ID" value="MFD1874456.1"/>
    <property type="molecule type" value="Genomic_DNA"/>
</dbReference>
<dbReference type="InterPro" id="IPR013324">
    <property type="entry name" value="RNA_pol_sigma_r3/r4-like"/>
</dbReference>
<feature type="domain" description="RNA polymerase sigma factor 70 region 4 type 2" evidence="8">
    <location>
        <begin position="127"/>
        <end position="178"/>
    </location>
</feature>
<sequence length="194" mass="21716">MDFFQPPSADDRLLRQAGQGQPQALAQLVQRYQALAYTVAVRVVGNPEDAEEVVQDAFLKAFAALRQFQRAAKFSTWLYRIVYNTALTKKRAQGRHRELPLTPATPEPLTTSGDGWAAVRQADQQKYLALALARLPADDALVLTLHYLGEQSIAELCTILGKKTSAVKMQLLRSRQQLEEALLQLLPTEHQHLL</sequence>
<dbReference type="PANTHER" id="PTHR43133:SF51">
    <property type="entry name" value="RNA POLYMERASE SIGMA FACTOR"/>
    <property type="match status" value="1"/>
</dbReference>
<organism evidence="9 10">
    <name type="scientific">Hymenobacter bucti</name>
    <dbReference type="NCBI Taxonomy" id="1844114"/>
    <lineage>
        <taxon>Bacteria</taxon>
        <taxon>Pseudomonadati</taxon>
        <taxon>Bacteroidota</taxon>
        <taxon>Cytophagia</taxon>
        <taxon>Cytophagales</taxon>
        <taxon>Hymenobacteraceae</taxon>
        <taxon>Hymenobacter</taxon>
    </lineage>
</organism>
<gene>
    <name evidence="9" type="ORF">ACFSDX_18570</name>
</gene>
<proteinExistence type="inferred from homology"/>
<protein>
    <recommendedName>
        <fullName evidence="6">RNA polymerase sigma factor</fullName>
    </recommendedName>
</protein>
<evidence type="ECO:0000256" key="2">
    <source>
        <dbReference type="ARBA" id="ARBA00023015"/>
    </source>
</evidence>
<name>A0ABW4QXV8_9BACT</name>
<dbReference type="Pfam" id="PF04542">
    <property type="entry name" value="Sigma70_r2"/>
    <property type="match status" value="1"/>
</dbReference>
<dbReference type="InterPro" id="IPR036388">
    <property type="entry name" value="WH-like_DNA-bd_sf"/>
</dbReference>
<dbReference type="Gene3D" id="1.10.1740.10">
    <property type="match status" value="1"/>
</dbReference>
<keyword evidence="2 6" id="KW-0805">Transcription regulation</keyword>
<dbReference type="InterPro" id="IPR013249">
    <property type="entry name" value="RNA_pol_sigma70_r4_t2"/>
</dbReference>
<dbReference type="InterPro" id="IPR000838">
    <property type="entry name" value="RNA_pol_sigma70_ECF_CS"/>
</dbReference>
<dbReference type="InterPro" id="IPR013325">
    <property type="entry name" value="RNA_pol_sigma_r2"/>
</dbReference>
<keyword evidence="5 6" id="KW-0804">Transcription</keyword>